<evidence type="ECO:0000256" key="7">
    <source>
        <dbReference type="ARBA" id="ARBA00022771"/>
    </source>
</evidence>
<name>A0AAE1LJN0_9NEOP</name>
<dbReference type="EMBL" id="JAHWGI010001056">
    <property type="protein sequence ID" value="KAK3921935.1"/>
    <property type="molecule type" value="Genomic_DNA"/>
</dbReference>
<dbReference type="FunFam" id="1.10.1170.10:FF:000002">
    <property type="entry name" value="Baculoviral IAP repeat containing 7"/>
    <property type="match status" value="1"/>
</dbReference>
<comment type="subcellular location">
    <subcellularLocation>
        <location evidence="2">Mitochondrion outer membrane</location>
        <topology evidence="2">Multi-pass membrane protein</topology>
    </subcellularLocation>
</comment>
<keyword evidence="11" id="KW-1133">Transmembrane helix</keyword>
<dbReference type="CDD" id="cd16649">
    <property type="entry name" value="mRING-HC-C3HC5_CGRF1-like"/>
    <property type="match status" value="1"/>
</dbReference>
<dbReference type="InterPro" id="IPR013083">
    <property type="entry name" value="Znf_RING/FYVE/PHD"/>
</dbReference>
<proteinExistence type="predicted"/>
<keyword evidence="7 14" id="KW-0863">Zinc-finger</keyword>
<comment type="catalytic activity">
    <reaction evidence="1">
        <text>S-ubiquitinyl-[E2 ubiquitin-conjugating enzyme]-L-cysteine + [acceptor protein]-L-lysine = [E2 ubiquitin-conjugating enzyme]-L-cysteine + N(6)-ubiquitinyl-[acceptor protein]-L-lysine.</text>
        <dbReference type="EC" id="2.3.2.27"/>
    </reaction>
</comment>
<evidence type="ECO:0000256" key="5">
    <source>
        <dbReference type="ARBA" id="ARBA00022692"/>
    </source>
</evidence>
<dbReference type="AlphaFoldDB" id="A0AAE1LJN0"/>
<keyword evidence="13" id="KW-0472">Membrane</keyword>
<gene>
    <name evidence="16" type="ORF">KUF71_011111</name>
</gene>
<evidence type="ECO:0000256" key="14">
    <source>
        <dbReference type="PROSITE-ProRule" id="PRU00175"/>
    </source>
</evidence>
<dbReference type="GO" id="GO:0061630">
    <property type="term" value="F:ubiquitin protein ligase activity"/>
    <property type="evidence" value="ECO:0007669"/>
    <property type="project" value="UniProtKB-EC"/>
</dbReference>
<sequence>MDYLFEAVALGIDAIAFGAAYHMFQFKKSAIKSIENVQYIDIDGKLLDHVSSQPGKKLDYVVVRGKVKALSSPIRSQNAVNTFGVVQKFTTKEHLVTRHNFGFWSERERIIQEVYNSIPFALQNGNVDIEVADALSAYYLDLETISDVYEPSSGSFFDFIWGFFTGVRPQGLQKTEEMVREGVLMTGIGELALSEDQGSLRLQPSQDGLPFFLTSMPISTLSKKLESEKQTFKYLSIILGILGLGLAGMMAHRYCRQWINKRKEEEQARRREQTRKERRQRARPGEELPDSQLCIVCRENPKEVVLLPCGHVCICEDCSEDISDLCPVCRAEILSRNPAYIS</sequence>
<dbReference type="InterPro" id="IPR022170">
    <property type="entry name" value="MUL1-like"/>
</dbReference>
<evidence type="ECO:0000256" key="11">
    <source>
        <dbReference type="ARBA" id="ARBA00022989"/>
    </source>
</evidence>
<evidence type="ECO:0000256" key="9">
    <source>
        <dbReference type="ARBA" id="ARBA00022787"/>
    </source>
</evidence>
<evidence type="ECO:0000259" key="15">
    <source>
        <dbReference type="PROSITE" id="PS50089"/>
    </source>
</evidence>
<dbReference type="EC" id="2.3.2.27" evidence="3"/>
<evidence type="ECO:0000256" key="1">
    <source>
        <dbReference type="ARBA" id="ARBA00000900"/>
    </source>
</evidence>
<dbReference type="Gene3D" id="3.30.40.10">
    <property type="entry name" value="Zinc/RING finger domain, C3HC4 (zinc finger)"/>
    <property type="match status" value="1"/>
</dbReference>
<dbReference type="GO" id="GO:0005741">
    <property type="term" value="C:mitochondrial outer membrane"/>
    <property type="evidence" value="ECO:0007669"/>
    <property type="project" value="UniProtKB-SubCell"/>
</dbReference>
<keyword evidence="6" id="KW-0479">Metal-binding</keyword>
<dbReference type="SUPFAM" id="SSF57850">
    <property type="entry name" value="RING/U-box"/>
    <property type="match status" value="1"/>
</dbReference>
<evidence type="ECO:0000256" key="8">
    <source>
        <dbReference type="ARBA" id="ARBA00022786"/>
    </source>
</evidence>
<dbReference type="Proteomes" id="UP001219518">
    <property type="component" value="Unassembled WGS sequence"/>
</dbReference>
<dbReference type="Pfam" id="PF12483">
    <property type="entry name" value="GIDE"/>
    <property type="match status" value="1"/>
</dbReference>
<evidence type="ECO:0000256" key="2">
    <source>
        <dbReference type="ARBA" id="ARBA00004374"/>
    </source>
</evidence>
<evidence type="ECO:0000256" key="4">
    <source>
        <dbReference type="ARBA" id="ARBA00022679"/>
    </source>
</evidence>
<evidence type="ECO:0000256" key="13">
    <source>
        <dbReference type="ARBA" id="ARBA00023136"/>
    </source>
</evidence>
<evidence type="ECO:0000256" key="6">
    <source>
        <dbReference type="ARBA" id="ARBA00022723"/>
    </source>
</evidence>
<dbReference type="SMART" id="SM00184">
    <property type="entry name" value="RING"/>
    <property type="match status" value="1"/>
</dbReference>
<keyword evidence="17" id="KW-1185">Reference proteome</keyword>
<keyword evidence="12" id="KW-0496">Mitochondrion</keyword>
<evidence type="ECO:0000256" key="12">
    <source>
        <dbReference type="ARBA" id="ARBA00023128"/>
    </source>
</evidence>
<organism evidence="16 17">
    <name type="scientific">Frankliniella fusca</name>
    <dbReference type="NCBI Taxonomy" id="407009"/>
    <lineage>
        <taxon>Eukaryota</taxon>
        <taxon>Metazoa</taxon>
        <taxon>Ecdysozoa</taxon>
        <taxon>Arthropoda</taxon>
        <taxon>Hexapoda</taxon>
        <taxon>Insecta</taxon>
        <taxon>Pterygota</taxon>
        <taxon>Neoptera</taxon>
        <taxon>Paraneoptera</taxon>
        <taxon>Thysanoptera</taxon>
        <taxon>Terebrantia</taxon>
        <taxon>Thripoidea</taxon>
        <taxon>Thripidae</taxon>
        <taxon>Frankliniella</taxon>
    </lineage>
</organism>
<keyword evidence="8" id="KW-0833">Ubl conjugation pathway</keyword>
<reference evidence="16" key="2">
    <citation type="journal article" date="2023" name="BMC Genomics">
        <title>Pest status, molecular evolution, and epigenetic factors derived from the genome assembly of Frankliniella fusca, a thysanopteran phytovirus vector.</title>
        <authorList>
            <person name="Catto M.A."/>
            <person name="Labadie P.E."/>
            <person name="Jacobson A.L."/>
            <person name="Kennedy G.G."/>
            <person name="Srinivasan R."/>
            <person name="Hunt B.G."/>
        </authorList>
    </citation>
    <scope>NUCLEOTIDE SEQUENCE</scope>
    <source>
        <strain evidence="16">PL_HMW_Pooled</strain>
    </source>
</reference>
<evidence type="ECO:0000256" key="10">
    <source>
        <dbReference type="ARBA" id="ARBA00022833"/>
    </source>
</evidence>
<reference evidence="16" key="1">
    <citation type="submission" date="2021-07" db="EMBL/GenBank/DDBJ databases">
        <authorList>
            <person name="Catto M.A."/>
            <person name="Jacobson A."/>
            <person name="Kennedy G."/>
            <person name="Labadie P."/>
            <person name="Hunt B.G."/>
            <person name="Srinivasan R."/>
        </authorList>
    </citation>
    <scope>NUCLEOTIDE SEQUENCE</scope>
    <source>
        <strain evidence="16">PL_HMW_Pooled</strain>
        <tissue evidence="16">Head</tissue>
    </source>
</reference>
<keyword evidence="10" id="KW-0862">Zinc</keyword>
<keyword evidence="5" id="KW-0812">Transmembrane</keyword>
<dbReference type="GO" id="GO:0008270">
    <property type="term" value="F:zinc ion binding"/>
    <property type="evidence" value="ECO:0007669"/>
    <property type="project" value="UniProtKB-KW"/>
</dbReference>
<dbReference type="PANTHER" id="PTHR12183">
    <property type="entry name" value="MITOCHONDRIAL UBIQUITIN LIGASE ACTIVATOR OF NFKB 1"/>
    <property type="match status" value="1"/>
</dbReference>
<keyword evidence="9" id="KW-1000">Mitochondrion outer membrane</keyword>
<accession>A0AAE1LJN0</accession>
<feature type="domain" description="RING-type" evidence="15">
    <location>
        <begin position="294"/>
        <end position="330"/>
    </location>
</feature>
<comment type="caution">
    <text evidence="16">The sequence shown here is derived from an EMBL/GenBank/DDBJ whole genome shotgun (WGS) entry which is preliminary data.</text>
</comment>
<keyword evidence="4" id="KW-0808">Transferase</keyword>
<dbReference type="PANTHER" id="PTHR12183:SF32">
    <property type="entry name" value="MITOCHONDRIAL E3 UBIQUITIN PROTEIN LIGASE 1"/>
    <property type="match status" value="1"/>
</dbReference>
<dbReference type="PROSITE" id="PS50089">
    <property type="entry name" value="ZF_RING_2"/>
    <property type="match status" value="1"/>
</dbReference>
<dbReference type="InterPro" id="IPR001841">
    <property type="entry name" value="Znf_RING"/>
</dbReference>
<protein>
    <recommendedName>
        <fullName evidence="3">RING-type E3 ubiquitin transferase</fullName>
        <ecNumber evidence="3">2.3.2.27</ecNumber>
    </recommendedName>
</protein>
<evidence type="ECO:0000256" key="3">
    <source>
        <dbReference type="ARBA" id="ARBA00012483"/>
    </source>
</evidence>
<dbReference type="GO" id="GO:0016567">
    <property type="term" value="P:protein ubiquitination"/>
    <property type="evidence" value="ECO:0007669"/>
    <property type="project" value="InterPro"/>
</dbReference>
<dbReference type="Pfam" id="PF13920">
    <property type="entry name" value="zf-C3HC4_3"/>
    <property type="match status" value="1"/>
</dbReference>
<evidence type="ECO:0000313" key="17">
    <source>
        <dbReference type="Proteomes" id="UP001219518"/>
    </source>
</evidence>
<evidence type="ECO:0000313" key="16">
    <source>
        <dbReference type="EMBL" id="KAK3921935.1"/>
    </source>
</evidence>
<dbReference type="InterPro" id="IPR051652">
    <property type="entry name" value="MDM2_MDM4_MUL1"/>
</dbReference>